<keyword evidence="2" id="KW-1185">Reference proteome</keyword>
<dbReference type="GO" id="GO:0008047">
    <property type="term" value="F:enzyme activator activity"/>
    <property type="evidence" value="ECO:0007669"/>
    <property type="project" value="InterPro"/>
</dbReference>
<evidence type="ECO:0000313" key="1">
    <source>
        <dbReference type="EMBL" id="ABE36432.1"/>
    </source>
</evidence>
<dbReference type="eggNOG" id="COG0680">
    <property type="taxonomic scope" value="Bacteria"/>
</dbReference>
<dbReference type="KEGG" id="bxb:DR64_7915"/>
<dbReference type="STRING" id="266265.Bxe_C0532"/>
<dbReference type="PATRIC" id="fig|266265.5.peg.8292"/>
<dbReference type="SUPFAM" id="SSF53163">
    <property type="entry name" value="HybD-like"/>
    <property type="match status" value="1"/>
</dbReference>
<evidence type="ECO:0008006" key="3">
    <source>
        <dbReference type="Google" id="ProtNLM"/>
    </source>
</evidence>
<dbReference type="InterPro" id="IPR000671">
    <property type="entry name" value="Peptidase_A31"/>
</dbReference>
<dbReference type="AlphaFoldDB" id="Q13HK7"/>
<dbReference type="CDD" id="cd06066">
    <property type="entry name" value="H2MP_NAD-link-bidir"/>
    <property type="match status" value="1"/>
</dbReference>
<protein>
    <recommendedName>
        <fullName evidence="3">Ni/Fe hydrogenase</fullName>
    </recommendedName>
</protein>
<dbReference type="RefSeq" id="WP_011493688.1">
    <property type="nucleotide sequence ID" value="NC_007953.1"/>
</dbReference>
<dbReference type="OrthoDB" id="9808862at2"/>
<organism evidence="1 2">
    <name type="scientific">Paraburkholderia xenovorans (strain LB400)</name>
    <dbReference type="NCBI Taxonomy" id="266265"/>
    <lineage>
        <taxon>Bacteria</taxon>
        <taxon>Pseudomonadati</taxon>
        <taxon>Pseudomonadota</taxon>
        <taxon>Betaproteobacteria</taxon>
        <taxon>Burkholderiales</taxon>
        <taxon>Burkholderiaceae</taxon>
        <taxon>Paraburkholderia</taxon>
    </lineage>
</organism>
<dbReference type="Gene3D" id="3.40.50.1450">
    <property type="entry name" value="HybD-like"/>
    <property type="match status" value="1"/>
</dbReference>
<dbReference type="KEGG" id="bxe:Bxe_C0532"/>
<proteinExistence type="predicted"/>
<dbReference type="GO" id="GO:0008233">
    <property type="term" value="F:peptidase activity"/>
    <property type="evidence" value="ECO:0007669"/>
    <property type="project" value="InterPro"/>
</dbReference>
<reference evidence="1 2" key="1">
    <citation type="journal article" date="2006" name="Proc. Natl. Acad. Sci. U.S.A.">
        <title>Burkholderia xenovorans LB400 harbors a multi-replicon, 9.73-Mbp genome shaped for versatility.</title>
        <authorList>
            <person name="Chain P.S."/>
            <person name="Denef V.J."/>
            <person name="Konstantinidis K.T."/>
            <person name="Vergez L.M."/>
            <person name="Agullo L."/>
            <person name="Reyes V.L."/>
            <person name="Hauser L."/>
            <person name="Cordova M."/>
            <person name="Gomez L."/>
            <person name="Gonzalez M."/>
            <person name="Land M."/>
            <person name="Lao V."/>
            <person name="Larimer F."/>
            <person name="LiPuma J.J."/>
            <person name="Mahenthiralingam E."/>
            <person name="Malfatti S.A."/>
            <person name="Marx C.J."/>
            <person name="Parnell J.J."/>
            <person name="Ramette A."/>
            <person name="Richardson P."/>
            <person name="Seeger M."/>
            <person name="Smith D."/>
            <person name="Spilker T."/>
            <person name="Sul W.J."/>
            <person name="Tsoi T.V."/>
            <person name="Ulrich L.E."/>
            <person name="Zhulin I.B."/>
            <person name="Tiedje J.M."/>
        </authorList>
    </citation>
    <scope>NUCLEOTIDE SEQUENCE [LARGE SCALE GENOMIC DNA]</scope>
    <source>
        <strain evidence="1 2">LB400</strain>
    </source>
</reference>
<name>Q13HK7_PARXL</name>
<accession>Q13HK7</accession>
<gene>
    <name evidence="1" type="ORF">Bxe_C0532</name>
</gene>
<evidence type="ECO:0000313" key="2">
    <source>
        <dbReference type="Proteomes" id="UP000001817"/>
    </source>
</evidence>
<dbReference type="Proteomes" id="UP000001817">
    <property type="component" value="Chromosome 3"/>
</dbReference>
<dbReference type="EMBL" id="CP000272">
    <property type="protein sequence ID" value="ABE36432.1"/>
    <property type="molecule type" value="Genomic_DNA"/>
</dbReference>
<dbReference type="InterPro" id="IPR023430">
    <property type="entry name" value="Pept_HybD-like_dom_sf"/>
</dbReference>
<sequence length="164" mass="17814">MNAPLLIFGWGNLSRGDDALGPLFVQQLRLLAGTGAGSRVDFLEDYQLQIEHALDLAFRERVLFVDGSVNCATPFEVTALRPSRDTSFTTHAISPQAVMHVYRDLYHAEPPACTLLAIRGMHFELGAPPGSLALDHLARALAWGQSWIERRAVAPSGLSGIAHA</sequence>
<dbReference type="MEROPS" id="A31.004"/>
<dbReference type="NCBIfam" id="TIGR00072">
    <property type="entry name" value="hydrog_prot"/>
    <property type="match status" value="1"/>
</dbReference>